<organism evidence="7 8">
    <name type="scientific">Vanrija pseudolonga</name>
    <dbReference type="NCBI Taxonomy" id="143232"/>
    <lineage>
        <taxon>Eukaryota</taxon>
        <taxon>Fungi</taxon>
        <taxon>Dikarya</taxon>
        <taxon>Basidiomycota</taxon>
        <taxon>Agaricomycotina</taxon>
        <taxon>Tremellomycetes</taxon>
        <taxon>Trichosporonales</taxon>
        <taxon>Trichosporonaceae</taxon>
        <taxon>Vanrija</taxon>
    </lineage>
</organism>
<evidence type="ECO:0000256" key="5">
    <source>
        <dbReference type="SAM" id="MobiDB-lite"/>
    </source>
</evidence>
<sequence length="715" mass="77460">MRCEHDGRECSYGEKERKTPLTRQRMTELEDRIALYDKVWHGVFSGYEFDAACDDFEARGPGDVLSKLAALHFSDVVKAQAPAPAPAKVAELITPASPPPKRSAATSAAADAEDDDDDLPATLPPTRAHSPAAVVAPLPLLEPDTAYNYEWAEDAAIPPRDDAGMGSMIHGRGTSYFGLSSGAAFLNAIQKLTPVRVQGISPVQVTEHAAAGMILSDDQWSPPHDQFSSPHDWDSPTAATVAIPPYSEVRGYVDGYFKYFHPITTIVHEPTIRAQVTGALRVPAKPGTEVLLNMVFAMGALDSGMSAQSADGNKYYLVARRALERDILEGGTLSLVQGLAIMSNYLQRSGRPNAGYMCLGWALRMAMTLGLHTPVTSPRCTPFEREMRLRVWWAVVTIEAGCSVTFGRPHPAGAFQLDAAPIPINCDDEHLTVGSADPPGNIGEVTMYTALVYQSRLARVTCALVDRILHSNPAPAVHELRKYDNRIVSVIESMPEYMRTAPPPGPYGLAMSIQHWRTRDIRAILYRPLLLGAAWGNRTGLSGEVLDAIETCRSLAVENLQDIAKFMANTDDSSRCTEWYAIYFAFQSALTLLLSVVAEPDNPSAVLWRQVIMSTAAWFHKCRSMTALGASYARVLENVLGATPQSAEAAGLAGLQSLLSSWSTAAQDAAVQEGNGNGDLGFDMDRYWLEIWGLTSGIGATLDTALVEAGLQPEV</sequence>
<evidence type="ECO:0000259" key="6">
    <source>
        <dbReference type="SMART" id="SM00906"/>
    </source>
</evidence>
<feature type="region of interest" description="Disordered" evidence="5">
    <location>
        <begin position="92"/>
        <end position="128"/>
    </location>
</feature>
<dbReference type="GO" id="GO:0000981">
    <property type="term" value="F:DNA-binding transcription factor activity, RNA polymerase II-specific"/>
    <property type="evidence" value="ECO:0007669"/>
    <property type="project" value="TreeGrafter"/>
</dbReference>
<evidence type="ECO:0000313" key="8">
    <source>
        <dbReference type="Proteomes" id="UP000827549"/>
    </source>
</evidence>
<dbReference type="GO" id="GO:0006351">
    <property type="term" value="P:DNA-templated transcription"/>
    <property type="evidence" value="ECO:0007669"/>
    <property type="project" value="InterPro"/>
</dbReference>
<dbReference type="GO" id="GO:0005634">
    <property type="term" value="C:nucleus"/>
    <property type="evidence" value="ECO:0007669"/>
    <property type="project" value="TreeGrafter"/>
</dbReference>
<dbReference type="EMBL" id="CP086714">
    <property type="protein sequence ID" value="WOO77709.1"/>
    <property type="molecule type" value="Genomic_DNA"/>
</dbReference>
<evidence type="ECO:0000256" key="4">
    <source>
        <dbReference type="ARBA" id="ARBA00023242"/>
    </source>
</evidence>
<keyword evidence="8" id="KW-1185">Reference proteome</keyword>
<dbReference type="PANTHER" id="PTHR47424">
    <property type="entry name" value="REGULATORY PROTEIN GAL4"/>
    <property type="match status" value="1"/>
</dbReference>
<dbReference type="AlphaFoldDB" id="A0AAF0Y436"/>
<dbReference type="GO" id="GO:0000435">
    <property type="term" value="P:positive regulation of transcription from RNA polymerase II promoter by galactose"/>
    <property type="evidence" value="ECO:0007669"/>
    <property type="project" value="TreeGrafter"/>
</dbReference>
<accession>A0AAF0Y436</accession>
<dbReference type="GO" id="GO:0000978">
    <property type="term" value="F:RNA polymerase II cis-regulatory region sequence-specific DNA binding"/>
    <property type="evidence" value="ECO:0007669"/>
    <property type="project" value="TreeGrafter"/>
</dbReference>
<dbReference type="CDD" id="cd12148">
    <property type="entry name" value="fungal_TF_MHR"/>
    <property type="match status" value="1"/>
</dbReference>
<dbReference type="InterPro" id="IPR051127">
    <property type="entry name" value="Fungal_SecMet_Regulators"/>
</dbReference>
<dbReference type="GO" id="GO:0008270">
    <property type="term" value="F:zinc ion binding"/>
    <property type="evidence" value="ECO:0007669"/>
    <property type="project" value="InterPro"/>
</dbReference>
<dbReference type="InterPro" id="IPR007219">
    <property type="entry name" value="XnlR_reg_dom"/>
</dbReference>
<evidence type="ECO:0000256" key="1">
    <source>
        <dbReference type="ARBA" id="ARBA00023015"/>
    </source>
</evidence>
<protein>
    <submittedName>
        <fullName evidence="7">Regulatory protein GAL4</fullName>
    </submittedName>
</protein>
<keyword evidence="3" id="KW-0804">Transcription</keyword>
<dbReference type="GeneID" id="87804530"/>
<evidence type="ECO:0000256" key="3">
    <source>
        <dbReference type="ARBA" id="ARBA00023163"/>
    </source>
</evidence>
<dbReference type="Proteomes" id="UP000827549">
    <property type="component" value="Chromosome 1"/>
</dbReference>
<feature type="domain" description="Xylanolytic transcriptional activator regulatory" evidence="6">
    <location>
        <begin position="355"/>
        <end position="429"/>
    </location>
</feature>
<name>A0AAF0Y436_9TREE</name>
<reference evidence="7" key="1">
    <citation type="submission" date="2023-10" db="EMBL/GenBank/DDBJ databases">
        <authorList>
            <person name="Noh H."/>
        </authorList>
    </citation>
    <scope>NUCLEOTIDE SEQUENCE</scope>
    <source>
        <strain evidence="7">DUCC4014</strain>
    </source>
</reference>
<keyword evidence="2" id="KW-0238">DNA-binding</keyword>
<keyword evidence="4" id="KW-0539">Nucleus</keyword>
<evidence type="ECO:0000256" key="2">
    <source>
        <dbReference type="ARBA" id="ARBA00023125"/>
    </source>
</evidence>
<gene>
    <name evidence="7" type="primary">GAL4_4</name>
    <name evidence="7" type="ORF">LOC62_01G001273</name>
</gene>
<proteinExistence type="predicted"/>
<dbReference type="SMART" id="SM00906">
    <property type="entry name" value="Fungal_trans"/>
    <property type="match status" value="1"/>
</dbReference>
<keyword evidence="1" id="KW-0805">Transcription regulation</keyword>
<dbReference type="Pfam" id="PF04082">
    <property type="entry name" value="Fungal_trans"/>
    <property type="match status" value="1"/>
</dbReference>
<dbReference type="PANTHER" id="PTHR47424:SF3">
    <property type="entry name" value="REGULATORY PROTEIN GAL4"/>
    <property type="match status" value="1"/>
</dbReference>
<dbReference type="RefSeq" id="XP_062623741.1">
    <property type="nucleotide sequence ID" value="XM_062767757.1"/>
</dbReference>
<evidence type="ECO:0000313" key="7">
    <source>
        <dbReference type="EMBL" id="WOO77709.1"/>
    </source>
</evidence>